<evidence type="ECO:0000256" key="3">
    <source>
        <dbReference type="ARBA" id="ARBA00022475"/>
    </source>
</evidence>
<dbReference type="Gene3D" id="1.20.1250.20">
    <property type="entry name" value="MFS general substrate transporter like domains"/>
    <property type="match status" value="1"/>
</dbReference>
<feature type="transmembrane region" description="Helical" evidence="7">
    <location>
        <begin position="316"/>
        <end position="334"/>
    </location>
</feature>
<dbReference type="EMBL" id="JAEKNR010000136">
    <property type="protein sequence ID" value="MBJ7599037.1"/>
    <property type="molecule type" value="Genomic_DNA"/>
</dbReference>
<feature type="transmembrane region" description="Helical" evidence="7">
    <location>
        <begin position="203"/>
        <end position="223"/>
    </location>
</feature>
<dbReference type="PANTHER" id="PTHR42718">
    <property type="entry name" value="MAJOR FACILITATOR SUPERFAMILY MULTIDRUG TRANSPORTER MFSC"/>
    <property type="match status" value="1"/>
</dbReference>
<evidence type="ECO:0000256" key="5">
    <source>
        <dbReference type="ARBA" id="ARBA00022989"/>
    </source>
</evidence>
<dbReference type="PANTHER" id="PTHR42718:SF42">
    <property type="entry name" value="EXPORT PROTEIN"/>
    <property type="match status" value="1"/>
</dbReference>
<keyword evidence="10" id="KW-1185">Reference proteome</keyword>
<keyword evidence="3" id="KW-1003">Cell membrane</keyword>
<comment type="caution">
    <text evidence="9">The sequence shown here is derived from an EMBL/GenBank/DDBJ whole genome shotgun (WGS) entry which is preliminary data.</text>
</comment>
<dbReference type="GO" id="GO:0005886">
    <property type="term" value="C:plasma membrane"/>
    <property type="evidence" value="ECO:0007669"/>
    <property type="project" value="UniProtKB-SubCell"/>
</dbReference>
<keyword evidence="2" id="KW-0813">Transport</keyword>
<keyword evidence="5 7" id="KW-1133">Transmembrane helix</keyword>
<dbReference type="SUPFAM" id="SSF103473">
    <property type="entry name" value="MFS general substrate transporter"/>
    <property type="match status" value="1"/>
</dbReference>
<reference evidence="9" key="1">
    <citation type="submission" date="2020-10" db="EMBL/GenBank/DDBJ databases">
        <title>Ca. Dormibacterota MAGs.</title>
        <authorList>
            <person name="Montgomery K."/>
        </authorList>
    </citation>
    <scope>NUCLEOTIDE SEQUENCE [LARGE SCALE GENOMIC DNA]</scope>
    <source>
        <strain evidence="9">SC8812_S17_10</strain>
    </source>
</reference>
<proteinExistence type="predicted"/>
<feature type="transmembrane region" description="Helical" evidence="7">
    <location>
        <begin position="341"/>
        <end position="362"/>
    </location>
</feature>
<feature type="transmembrane region" description="Helical" evidence="7">
    <location>
        <begin position="16"/>
        <end position="41"/>
    </location>
</feature>
<name>A0A934K204_9BACT</name>
<dbReference type="Gene3D" id="1.20.1720.10">
    <property type="entry name" value="Multidrug resistance protein D"/>
    <property type="match status" value="1"/>
</dbReference>
<dbReference type="Proteomes" id="UP000612893">
    <property type="component" value="Unassembled WGS sequence"/>
</dbReference>
<comment type="subcellular location">
    <subcellularLocation>
        <location evidence="1">Cell membrane</location>
        <topology evidence="1">Multi-pass membrane protein</topology>
    </subcellularLocation>
</comment>
<evidence type="ECO:0000256" key="2">
    <source>
        <dbReference type="ARBA" id="ARBA00022448"/>
    </source>
</evidence>
<feature type="transmembrane region" description="Helical" evidence="7">
    <location>
        <begin position="53"/>
        <end position="72"/>
    </location>
</feature>
<keyword evidence="6 7" id="KW-0472">Membrane</keyword>
<protein>
    <submittedName>
        <fullName evidence="9">DHA2 family efflux MFS transporter permease subunit</fullName>
    </submittedName>
</protein>
<dbReference type="InterPro" id="IPR004638">
    <property type="entry name" value="EmrB-like"/>
</dbReference>
<gene>
    <name evidence="9" type="ORF">JF922_13265</name>
</gene>
<dbReference type="InterPro" id="IPR020846">
    <property type="entry name" value="MFS_dom"/>
</dbReference>
<organism evidence="9 10">
    <name type="scientific">Candidatus Nephthysia bennettiae</name>
    <dbReference type="NCBI Taxonomy" id="3127016"/>
    <lineage>
        <taxon>Bacteria</taxon>
        <taxon>Bacillati</taxon>
        <taxon>Candidatus Dormiibacterota</taxon>
        <taxon>Candidatus Dormibacteria</taxon>
        <taxon>Candidatus Dormibacterales</taxon>
        <taxon>Candidatus Dormibacteraceae</taxon>
        <taxon>Candidatus Nephthysia</taxon>
    </lineage>
</organism>
<accession>A0A934K204</accession>
<dbReference type="PROSITE" id="PS50850">
    <property type="entry name" value="MFS"/>
    <property type="match status" value="1"/>
</dbReference>
<evidence type="ECO:0000256" key="1">
    <source>
        <dbReference type="ARBA" id="ARBA00004651"/>
    </source>
</evidence>
<feature type="transmembrane region" description="Helical" evidence="7">
    <location>
        <begin position="273"/>
        <end position="296"/>
    </location>
</feature>
<evidence type="ECO:0000313" key="9">
    <source>
        <dbReference type="EMBL" id="MBJ7599037.1"/>
    </source>
</evidence>
<feature type="transmembrane region" description="Helical" evidence="7">
    <location>
        <begin position="142"/>
        <end position="163"/>
    </location>
</feature>
<dbReference type="AlphaFoldDB" id="A0A934K204"/>
<dbReference type="NCBIfam" id="TIGR00711">
    <property type="entry name" value="efflux_EmrB"/>
    <property type="match status" value="1"/>
</dbReference>
<feature type="domain" description="Major facilitator superfamily (MFS) profile" evidence="8">
    <location>
        <begin position="18"/>
        <end position="504"/>
    </location>
</feature>
<dbReference type="InterPro" id="IPR011701">
    <property type="entry name" value="MFS"/>
</dbReference>
<feature type="transmembrane region" description="Helical" evidence="7">
    <location>
        <begin position="481"/>
        <end position="500"/>
    </location>
</feature>
<dbReference type="InterPro" id="IPR036259">
    <property type="entry name" value="MFS_trans_sf"/>
</dbReference>
<feature type="transmembrane region" description="Helical" evidence="7">
    <location>
        <begin position="169"/>
        <end position="191"/>
    </location>
</feature>
<dbReference type="Pfam" id="PF07690">
    <property type="entry name" value="MFS_1"/>
    <property type="match status" value="1"/>
</dbReference>
<evidence type="ECO:0000313" key="10">
    <source>
        <dbReference type="Proteomes" id="UP000612893"/>
    </source>
</evidence>
<feature type="transmembrane region" description="Helical" evidence="7">
    <location>
        <begin position="115"/>
        <end position="135"/>
    </location>
</feature>
<evidence type="ECO:0000256" key="6">
    <source>
        <dbReference type="ARBA" id="ARBA00023136"/>
    </source>
</evidence>
<sequence>MQQKDAVVSVLGPRRWWALGAITLAVMAAGLDATVLSLALPTLTTALRASESQLQWFVTGYTLALAVAMLPSGLLGDRFGRKRVMLAALALFGLGSVACAFSTSPEELIAARIELGLAGAALTVMALSAVTVLFSEKERPRAVGIWSAANFLALPLGPILGGWMLANFWWGWVFLINVPVALVGLIAIILLMPESRSAQRPGLDLIGLLTSSAGLSSLMYGLIQAGENGWGSAAAILPMLAAGVLLAAFFLWEARLTRRPGGKPLIDLELFRSAPFTWGIILAGFAVFGLFGALFGLPQYFQAVLGTDAQGSGLRLLPLIGGMVVGAVPADRIAARIGPKFTAAIGFTVLAIGMAAGGTMTADTGDGFIAAWTFTVGVGAGICLSTAAAAALNQLSAERSGVGSALMQTVTKLGPAFGAAILGSVLNSTYQAQLHLNGLPAPAAEAVRRSVFAGLAVAHQVHSPALLDAVRTAFVAGMDNGLRVSAAIALVGAVLALAFLPRRTAAVAPVKAQVGSGEYEPIA</sequence>
<evidence type="ECO:0000259" key="8">
    <source>
        <dbReference type="PROSITE" id="PS50850"/>
    </source>
</evidence>
<keyword evidence="4 7" id="KW-0812">Transmembrane</keyword>
<evidence type="ECO:0000256" key="7">
    <source>
        <dbReference type="SAM" id="Phobius"/>
    </source>
</evidence>
<dbReference type="GO" id="GO:0022857">
    <property type="term" value="F:transmembrane transporter activity"/>
    <property type="evidence" value="ECO:0007669"/>
    <property type="project" value="InterPro"/>
</dbReference>
<feature type="transmembrane region" description="Helical" evidence="7">
    <location>
        <begin position="229"/>
        <end position="252"/>
    </location>
</feature>
<feature type="transmembrane region" description="Helical" evidence="7">
    <location>
        <begin position="368"/>
        <end position="392"/>
    </location>
</feature>
<evidence type="ECO:0000256" key="4">
    <source>
        <dbReference type="ARBA" id="ARBA00022692"/>
    </source>
</evidence>
<feature type="transmembrane region" description="Helical" evidence="7">
    <location>
        <begin position="84"/>
        <end position="103"/>
    </location>
</feature>